<dbReference type="FunFam" id="3.30.565.10:FF:000023">
    <property type="entry name" value="PAS domain-containing sensor histidine kinase"/>
    <property type="match status" value="1"/>
</dbReference>
<keyword evidence="11" id="KW-0472">Membrane</keyword>
<dbReference type="GO" id="GO:0005886">
    <property type="term" value="C:plasma membrane"/>
    <property type="evidence" value="ECO:0007669"/>
    <property type="project" value="UniProtKB-SubCell"/>
</dbReference>
<dbReference type="PROSITE" id="PS50110">
    <property type="entry name" value="RESPONSE_REGULATORY"/>
    <property type="match status" value="1"/>
</dbReference>
<evidence type="ECO:0000259" key="14">
    <source>
        <dbReference type="PROSITE" id="PS50109"/>
    </source>
</evidence>
<sequence>MPHREKTRILLVDDVPENLLALEALIRRDDVVVHKAASGDAALELLLAHDFALAILDVQMPGMDGFELAEFMRGTEKTKHIPIVFVTAGGRELNYAFKGYESGAVDFLHKPLDAHTVKSKVNVFVDLYRQSKVLKHQLETLERNRQEQEALLQELTETQEELRKAITIRDEFMSIASHELKTPLTSLKLQIQLRQRYLKKGDASAFTIDKIAKMVESDDRQIQRLIRLIDDMLDISRIRSGRLTVHPATFDLSELVRDVVDRFSEQLAAAGCTVTLTVPGPVVGYWDHFRVEQVVINLLTNAMRYGAGKPVTIVLEAGDGRARLSVRDEGIGIAEEHQARIFQQFERVVSASQIGGLGLGLYIVDQIVRAHGGSIRVESALGKGSTFIVELPVEGNRASDAS</sequence>
<dbReference type="SUPFAM" id="SSF55874">
    <property type="entry name" value="ATPase domain of HSP90 chaperone/DNA topoisomerase II/histidine kinase"/>
    <property type="match status" value="1"/>
</dbReference>
<dbReference type="InterPro" id="IPR004358">
    <property type="entry name" value="Sig_transdc_His_kin-like_C"/>
</dbReference>
<dbReference type="InterPro" id="IPR003661">
    <property type="entry name" value="HisK_dim/P_dom"/>
</dbReference>
<keyword evidence="6" id="KW-0808">Transferase</keyword>
<evidence type="ECO:0000256" key="9">
    <source>
        <dbReference type="ARBA" id="ARBA00022840"/>
    </source>
</evidence>
<dbReference type="AlphaFoldDB" id="A0A0K6GTD2"/>
<dbReference type="SMART" id="SM00448">
    <property type="entry name" value="REC"/>
    <property type="match status" value="1"/>
</dbReference>
<evidence type="ECO:0000313" key="16">
    <source>
        <dbReference type="EMBL" id="CUA81892.1"/>
    </source>
</evidence>
<evidence type="ECO:0000256" key="12">
    <source>
        <dbReference type="PROSITE-ProRule" id="PRU00169"/>
    </source>
</evidence>
<proteinExistence type="predicted"/>
<comment type="subcellular location">
    <subcellularLocation>
        <location evidence="2">Cell membrane</location>
    </subcellularLocation>
</comment>
<accession>A0A0K6GTD2</accession>
<feature type="domain" description="Histidine kinase" evidence="14">
    <location>
        <begin position="175"/>
        <end position="395"/>
    </location>
</feature>
<keyword evidence="7" id="KW-0547">Nucleotide-binding</keyword>
<dbReference type="CDD" id="cd00075">
    <property type="entry name" value="HATPase"/>
    <property type="match status" value="1"/>
</dbReference>
<keyword evidence="10" id="KW-0902">Two-component regulatory system</keyword>
<keyword evidence="8 16" id="KW-0418">Kinase</keyword>
<dbReference type="SMART" id="SM00387">
    <property type="entry name" value="HATPase_c"/>
    <property type="match status" value="1"/>
</dbReference>
<evidence type="ECO:0000256" key="5">
    <source>
        <dbReference type="ARBA" id="ARBA00022553"/>
    </source>
</evidence>
<reference evidence="17" key="1">
    <citation type="submission" date="2015-08" db="EMBL/GenBank/DDBJ databases">
        <authorList>
            <person name="Varghese N."/>
        </authorList>
    </citation>
    <scope>NUCLEOTIDE SEQUENCE [LARGE SCALE GENOMIC DNA]</scope>
    <source>
        <strain evidence="17">DSM 17901</strain>
    </source>
</reference>
<dbReference type="GO" id="GO:0005524">
    <property type="term" value="F:ATP binding"/>
    <property type="evidence" value="ECO:0007669"/>
    <property type="project" value="UniProtKB-KW"/>
</dbReference>
<evidence type="ECO:0000256" key="3">
    <source>
        <dbReference type="ARBA" id="ARBA00012438"/>
    </source>
</evidence>
<evidence type="ECO:0000256" key="10">
    <source>
        <dbReference type="ARBA" id="ARBA00023012"/>
    </source>
</evidence>
<gene>
    <name evidence="16" type="ORF">Ga0061063_0739</name>
</gene>
<dbReference type="PROSITE" id="PS50109">
    <property type="entry name" value="HIS_KIN"/>
    <property type="match status" value="1"/>
</dbReference>
<dbReference type="CDD" id="cd00082">
    <property type="entry name" value="HisKA"/>
    <property type="match status" value="1"/>
</dbReference>
<dbReference type="InterPro" id="IPR003594">
    <property type="entry name" value="HATPase_dom"/>
</dbReference>
<protein>
    <recommendedName>
        <fullName evidence="3">histidine kinase</fullName>
        <ecNumber evidence="3">2.7.13.3</ecNumber>
    </recommendedName>
</protein>
<name>A0A0K6GTD2_9NEIS</name>
<evidence type="ECO:0000256" key="4">
    <source>
        <dbReference type="ARBA" id="ARBA00022475"/>
    </source>
</evidence>
<dbReference type="Gene3D" id="1.10.287.130">
    <property type="match status" value="1"/>
</dbReference>
<dbReference type="InterPro" id="IPR011006">
    <property type="entry name" value="CheY-like_superfamily"/>
</dbReference>
<keyword evidence="5 12" id="KW-0597">Phosphoprotein</keyword>
<dbReference type="STRING" id="375574.GCA_001418035_00537"/>
<evidence type="ECO:0000256" key="2">
    <source>
        <dbReference type="ARBA" id="ARBA00004236"/>
    </source>
</evidence>
<dbReference type="Pfam" id="PF02518">
    <property type="entry name" value="HATPase_c"/>
    <property type="match status" value="1"/>
</dbReference>
<evidence type="ECO:0000256" key="1">
    <source>
        <dbReference type="ARBA" id="ARBA00000085"/>
    </source>
</evidence>
<keyword evidence="13" id="KW-0175">Coiled coil</keyword>
<dbReference type="GO" id="GO:0000155">
    <property type="term" value="F:phosphorelay sensor kinase activity"/>
    <property type="evidence" value="ECO:0007669"/>
    <property type="project" value="InterPro"/>
</dbReference>
<evidence type="ECO:0000256" key="6">
    <source>
        <dbReference type="ARBA" id="ARBA00022679"/>
    </source>
</evidence>
<evidence type="ECO:0000256" key="8">
    <source>
        <dbReference type="ARBA" id="ARBA00022777"/>
    </source>
</evidence>
<evidence type="ECO:0000256" key="11">
    <source>
        <dbReference type="ARBA" id="ARBA00023136"/>
    </source>
</evidence>
<dbReference type="Pfam" id="PF00072">
    <property type="entry name" value="Response_reg"/>
    <property type="match status" value="1"/>
</dbReference>
<dbReference type="InterPro" id="IPR001789">
    <property type="entry name" value="Sig_transdc_resp-reg_receiver"/>
</dbReference>
<keyword evidence="4" id="KW-1003">Cell membrane</keyword>
<dbReference type="SMART" id="SM00388">
    <property type="entry name" value="HisKA"/>
    <property type="match status" value="1"/>
</dbReference>
<dbReference type="RefSeq" id="WP_054286690.1">
    <property type="nucleotide sequence ID" value="NZ_CYHA01000001.1"/>
</dbReference>
<dbReference type="SUPFAM" id="SSF52172">
    <property type="entry name" value="CheY-like"/>
    <property type="match status" value="1"/>
</dbReference>
<evidence type="ECO:0000259" key="15">
    <source>
        <dbReference type="PROSITE" id="PS50110"/>
    </source>
</evidence>
<evidence type="ECO:0000256" key="13">
    <source>
        <dbReference type="SAM" id="Coils"/>
    </source>
</evidence>
<dbReference type="InterPro" id="IPR005467">
    <property type="entry name" value="His_kinase_dom"/>
</dbReference>
<organism evidence="16 17">
    <name type="scientific">Gulbenkiania indica</name>
    <dbReference type="NCBI Taxonomy" id="375574"/>
    <lineage>
        <taxon>Bacteria</taxon>
        <taxon>Pseudomonadati</taxon>
        <taxon>Pseudomonadota</taxon>
        <taxon>Betaproteobacteria</taxon>
        <taxon>Neisseriales</taxon>
        <taxon>Chromobacteriaceae</taxon>
        <taxon>Gulbenkiania</taxon>
    </lineage>
</organism>
<dbReference type="InterPro" id="IPR036097">
    <property type="entry name" value="HisK_dim/P_sf"/>
</dbReference>
<dbReference type="Pfam" id="PF00512">
    <property type="entry name" value="HisKA"/>
    <property type="match status" value="1"/>
</dbReference>
<dbReference type="PRINTS" id="PR00344">
    <property type="entry name" value="BCTRLSENSOR"/>
</dbReference>
<dbReference type="Gene3D" id="3.30.565.10">
    <property type="entry name" value="Histidine kinase-like ATPase, C-terminal domain"/>
    <property type="match status" value="1"/>
</dbReference>
<dbReference type="Gene3D" id="3.40.50.2300">
    <property type="match status" value="1"/>
</dbReference>
<dbReference type="EC" id="2.7.13.3" evidence="3"/>
<evidence type="ECO:0000313" key="17">
    <source>
        <dbReference type="Proteomes" id="UP000243535"/>
    </source>
</evidence>
<keyword evidence="17" id="KW-1185">Reference proteome</keyword>
<keyword evidence="9" id="KW-0067">ATP-binding</keyword>
<comment type="catalytic activity">
    <reaction evidence="1">
        <text>ATP + protein L-histidine = ADP + protein N-phospho-L-histidine.</text>
        <dbReference type="EC" id="2.7.13.3"/>
    </reaction>
</comment>
<feature type="coiled-coil region" evidence="13">
    <location>
        <begin position="131"/>
        <end position="165"/>
    </location>
</feature>
<dbReference type="Proteomes" id="UP000243535">
    <property type="component" value="Unassembled WGS sequence"/>
</dbReference>
<feature type="modified residue" description="4-aspartylphosphate" evidence="12">
    <location>
        <position position="57"/>
    </location>
</feature>
<dbReference type="OrthoDB" id="9812260at2"/>
<dbReference type="EMBL" id="CYHA01000001">
    <property type="protein sequence ID" value="CUA81892.1"/>
    <property type="molecule type" value="Genomic_DNA"/>
</dbReference>
<dbReference type="PANTHER" id="PTHR43547:SF2">
    <property type="entry name" value="HYBRID SIGNAL TRANSDUCTION HISTIDINE KINASE C"/>
    <property type="match status" value="1"/>
</dbReference>
<feature type="domain" description="Response regulatory" evidence="15">
    <location>
        <begin position="8"/>
        <end position="125"/>
    </location>
</feature>
<dbReference type="PANTHER" id="PTHR43547">
    <property type="entry name" value="TWO-COMPONENT HISTIDINE KINASE"/>
    <property type="match status" value="1"/>
</dbReference>
<dbReference type="SUPFAM" id="SSF47384">
    <property type="entry name" value="Homodimeric domain of signal transducing histidine kinase"/>
    <property type="match status" value="1"/>
</dbReference>
<evidence type="ECO:0000256" key="7">
    <source>
        <dbReference type="ARBA" id="ARBA00022741"/>
    </source>
</evidence>
<dbReference type="InterPro" id="IPR036890">
    <property type="entry name" value="HATPase_C_sf"/>
</dbReference>